<name>A0A434A6A4_9FLAO</name>
<dbReference type="OrthoDB" id="1079625at2"/>
<sequence length="208" mass="24422">MDHELQNIISGKSQVRHGNTIQTISRYLRKSKSPGGTFESGKQIKSEERALIREFCNRNSFWITYININAFISSGAEQKVYLQNKHKVIKLNDTIYYEFWEDYLNSLLLHNYFFPDTAYQLIGFYEQKDILYAVVEQKFVESNSTTKLEYVGEFLISNGFINTRNNDYFNPEAGIILEDLHDENVLTFDSNLFFIDTVFYLTAAFYKL</sequence>
<comment type="caution">
    <text evidence="1">The sequence shown here is derived from an EMBL/GenBank/DDBJ whole genome shotgun (WGS) entry which is preliminary data.</text>
</comment>
<reference evidence="2" key="1">
    <citation type="journal article" date="2019" name="Syst. Appl. Microbiol.">
        <title>Flavobacterium circumlabens sp. nov. and Flavobacterium cupreum sp. nov., two psychrotrophic species isolated from Antarctic environmental samples.</title>
        <authorList>
            <person name="Kralova S."/>
            <person name="Busse H.-J."/>
            <person name="Svec P."/>
            <person name="Maslanova I."/>
            <person name="Stankova E."/>
            <person name="Bartak M."/>
            <person name="Sedlacek I."/>
        </authorList>
    </citation>
    <scope>NUCLEOTIDE SEQUENCE [LARGE SCALE GENOMIC DNA]</scope>
    <source>
        <strain evidence="2">CCM 8825</strain>
    </source>
</reference>
<dbReference type="Pfam" id="PF18762">
    <property type="entry name" value="Kinase-PolyVal"/>
    <property type="match status" value="1"/>
</dbReference>
<accession>A0A434A6A4</accession>
<evidence type="ECO:0000313" key="1">
    <source>
        <dbReference type="EMBL" id="RUT69920.1"/>
    </source>
</evidence>
<dbReference type="AlphaFoldDB" id="A0A434A6A4"/>
<organism evidence="1 2">
    <name type="scientific">Flavobacterium cupreum</name>
    <dbReference type="NCBI Taxonomy" id="2133766"/>
    <lineage>
        <taxon>Bacteria</taxon>
        <taxon>Pseudomonadati</taxon>
        <taxon>Bacteroidota</taxon>
        <taxon>Flavobacteriia</taxon>
        <taxon>Flavobacteriales</taxon>
        <taxon>Flavobacteriaceae</taxon>
        <taxon>Flavobacterium</taxon>
    </lineage>
</organism>
<protein>
    <submittedName>
        <fullName evidence="1">Uncharacterized protein</fullName>
    </submittedName>
</protein>
<dbReference type="InterPro" id="IPR041055">
    <property type="entry name" value="Kinase-PolyVal"/>
</dbReference>
<dbReference type="Proteomes" id="UP000288102">
    <property type="component" value="Unassembled WGS sequence"/>
</dbReference>
<proteinExistence type="predicted"/>
<gene>
    <name evidence="1" type="ORF">D0817_12030</name>
</gene>
<keyword evidence="2" id="KW-1185">Reference proteome</keyword>
<evidence type="ECO:0000313" key="2">
    <source>
        <dbReference type="Proteomes" id="UP000288102"/>
    </source>
</evidence>
<dbReference type="EMBL" id="QWDM01000007">
    <property type="protein sequence ID" value="RUT69920.1"/>
    <property type="molecule type" value="Genomic_DNA"/>
</dbReference>